<evidence type="ECO:0008006" key="3">
    <source>
        <dbReference type="Google" id="ProtNLM"/>
    </source>
</evidence>
<protein>
    <recommendedName>
        <fullName evidence="3">DUF4468 domain-containing protein</fullName>
    </recommendedName>
</protein>
<reference evidence="1 2" key="1">
    <citation type="submission" date="2024-05" db="EMBL/GenBank/DDBJ databases">
        <authorList>
            <person name="Duchaud E."/>
        </authorList>
    </citation>
    <scope>NUCLEOTIDE SEQUENCE [LARGE SCALE GENOMIC DNA]</scope>
    <source>
        <strain evidence="1">Ena-SAMPLE-TAB-13-05-2024-13:56:06:370-140302</strain>
    </source>
</reference>
<gene>
    <name evidence="1" type="ORF">T190607A01A_40164</name>
</gene>
<dbReference type="RefSeq" id="WP_348713092.1">
    <property type="nucleotide sequence ID" value="NZ_CAXIXY010000006.1"/>
</dbReference>
<name>A0ABM9P427_9FLAO</name>
<evidence type="ECO:0000313" key="1">
    <source>
        <dbReference type="EMBL" id="CAL2091196.1"/>
    </source>
</evidence>
<evidence type="ECO:0000313" key="2">
    <source>
        <dbReference type="Proteomes" id="UP001497416"/>
    </source>
</evidence>
<accession>A0ABM9P427</accession>
<proteinExistence type="predicted"/>
<dbReference type="EMBL" id="CAXIXY010000006">
    <property type="protein sequence ID" value="CAL2091196.1"/>
    <property type="molecule type" value="Genomic_DNA"/>
</dbReference>
<keyword evidence="2" id="KW-1185">Reference proteome</keyword>
<comment type="caution">
    <text evidence="1">The sequence shown here is derived from an EMBL/GenBank/DDBJ whole genome shotgun (WGS) entry which is preliminary data.</text>
</comment>
<dbReference type="Proteomes" id="UP001497416">
    <property type="component" value="Unassembled WGS sequence"/>
</dbReference>
<organism evidence="1 2">
    <name type="scientific">Tenacibaculum platacis</name>
    <dbReference type="NCBI Taxonomy" id="3137852"/>
    <lineage>
        <taxon>Bacteria</taxon>
        <taxon>Pseudomonadati</taxon>
        <taxon>Bacteroidota</taxon>
        <taxon>Flavobacteriia</taxon>
        <taxon>Flavobacteriales</taxon>
        <taxon>Flavobacteriaceae</taxon>
        <taxon>Tenacibaculum</taxon>
    </lineage>
</organism>
<sequence length="146" mass="17328">MIKKFIYITFLLFCANVLTAQKIKLLNGNVYLNNEVILKYERRNFNSELKLFSLNTNEEIADFVEYRSRIHINGGFKKLYFTKQNFKVESTRLKSRGWKYTIKVLLEENVISSNGKILPKNFEKFSNKYHENLNEMIDVIQTPNCN</sequence>